<evidence type="ECO:0000313" key="3">
    <source>
        <dbReference type="Proteomes" id="UP000605992"/>
    </source>
</evidence>
<dbReference type="AlphaFoldDB" id="A0A8J3XUG7"/>
<keyword evidence="3" id="KW-1185">Reference proteome</keyword>
<dbReference type="SUPFAM" id="SSF50475">
    <property type="entry name" value="FMN-binding split barrel"/>
    <property type="match status" value="1"/>
</dbReference>
<feature type="domain" description="Pyridoxamine 5'-phosphate oxidase N-terminal" evidence="1">
    <location>
        <begin position="12"/>
        <end position="145"/>
    </location>
</feature>
<dbReference type="Pfam" id="PF01243">
    <property type="entry name" value="PNPOx_N"/>
    <property type="match status" value="1"/>
</dbReference>
<evidence type="ECO:0000313" key="2">
    <source>
        <dbReference type="EMBL" id="GII52626.1"/>
    </source>
</evidence>
<organism evidence="2 3">
    <name type="scientific">Planotetraspora thailandica</name>
    <dbReference type="NCBI Taxonomy" id="487172"/>
    <lineage>
        <taxon>Bacteria</taxon>
        <taxon>Bacillati</taxon>
        <taxon>Actinomycetota</taxon>
        <taxon>Actinomycetes</taxon>
        <taxon>Streptosporangiales</taxon>
        <taxon>Streptosporangiaceae</taxon>
        <taxon>Planotetraspora</taxon>
    </lineage>
</organism>
<gene>
    <name evidence="2" type="ORF">Pth03_10150</name>
</gene>
<sequence length="166" mass="18738">MATAVTSFAAIQDEFNAYIGDIVYATMTTVDKKGRPRARVLIPVWEIVAGRPLGWLATYKTPVKAAHLAGNPHTTFSYWTPRQNAVSIDTVARWADELEIKQHVWQLYRKTSPAGAGYDLGRFWHGGPTDPQLHVLRLEPWRVQVIRGTDLRSQIWKAGDTERAAR</sequence>
<accession>A0A8J3XUG7</accession>
<dbReference type="Proteomes" id="UP000605992">
    <property type="component" value="Unassembled WGS sequence"/>
</dbReference>
<dbReference type="InterPro" id="IPR012349">
    <property type="entry name" value="Split_barrel_FMN-bd"/>
</dbReference>
<dbReference type="Gene3D" id="2.30.110.10">
    <property type="entry name" value="Electron Transport, Fmn-binding Protein, Chain A"/>
    <property type="match status" value="1"/>
</dbReference>
<proteinExistence type="predicted"/>
<protein>
    <submittedName>
        <fullName evidence="2">Pyridoxamine 5'-phosphate oxidase</fullName>
    </submittedName>
</protein>
<dbReference type="InterPro" id="IPR011576">
    <property type="entry name" value="Pyridox_Oxase_N"/>
</dbReference>
<reference evidence="2" key="1">
    <citation type="submission" date="2021-01" db="EMBL/GenBank/DDBJ databases">
        <title>Whole genome shotgun sequence of Planotetraspora thailandica NBRC 104271.</title>
        <authorList>
            <person name="Komaki H."/>
            <person name="Tamura T."/>
        </authorList>
    </citation>
    <scope>NUCLEOTIDE SEQUENCE</scope>
    <source>
        <strain evidence="2">NBRC 104271</strain>
    </source>
</reference>
<dbReference type="RefSeq" id="WP_203942905.1">
    <property type="nucleotide sequence ID" value="NZ_BOOR01000006.1"/>
</dbReference>
<evidence type="ECO:0000259" key="1">
    <source>
        <dbReference type="Pfam" id="PF01243"/>
    </source>
</evidence>
<name>A0A8J3XUG7_9ACTN</name>
<dbReference type="EMBL" id="BOOR01000006">
    <property type="protein sequence ID" value="GII52626.1"/>
    <property type="molecule type" value="Genomic_DNA"/>
</dbReference>
<comment type="caution">
    <text evidence="2">The sequence shown here is derived from an EMBL/GenBank/DDBJ whole genome shotgun (WGS) entry which is preliminary data.</text>
</comment>